<accession>A0A1H3DDB6</accession>
<reference evidence="2" key="1">
    <citation type="submission" date="2016-10" db="EMBL/GenBank/DDBJ databases">
        <authorList>
            <person name="Varghese N."/>
            <person name="Submissions S."/>
        </authorList>
    </citation>
    <scope>NUCLEOTIDE SEQUENCE [LARGE SCALE GENOMIC DNA]</scope>
    <source>
        <strain evidence="2">CGMCC 4.3530</strain>
    </source>
</reference>
<dbReference type="EMBL" id="FNOK01000013">
    <property type="protein sequence ID" value="SDX63669.1"/>
    <property type="molecule type" value="Genomic_DNA"/>
</dbReference>
<dbReference type="STRING" id="418495.SAMN05216215_101339"/>
<proteinExistence type="predicted"/>
<evidence type="ECO:0000313" key="2">
    <source>
        <dbReference type="Proteomes" id="UP000199529"/>
    </source>
</evidence>
<evidence type="ECO:0000313" key="1">
    <source>
        <dbReference type="EMBL" id="SDX63669.1"/>
    </source>
</evidence>
<sequence>MHSHPRLQRATTGRLDVTVNGRAQRLSEIVRMRTAFCFKPDAVEGFLHGLREAVGGRTPPLAPRVPGGRLHELATGVGQRP</sequence>
<keyword evidence="2" id="KW-1185">Reference proteome</keyword>
<dbReference type="AlphaFoldDB" id="A0A1H3DDB6"/>
<protein>
    <submittedName>
        <fullName evidence="1">Uncharacterized protein</fullName>
    </submittedName>
</protein>
<dbReference type="Proteomes" id="UP000199529">
    <property type="component" value="Unassembled WGS sequence"/>
</dbReference>
<organism evidence="1 2">
    <name type="scientific">Saccharopolyspora shandongensis</name>
    <dbReference type="NCBI Taxonomy" id="418495"/>
    <lineage>
        <taxon>Bacteria</taxon>
        <taxon>Bacillati</taxon>
        <taxon>Actinomycetota</taxon>
        <taxon>Actinomycetes</taxon>
        <taxon>Pseudonocardiales</taxon>
        <taxon>Pseudonocardiaceae</taxon>
        <taxon>Saccharopolyspora</taxon>
    </lineage>
</organism>
<gene>
    <name evidence="1" type="ORF">SAMN05216215_101339</name>
</gene>
<name>A0A1H3DDB6_9PSEU</name>